<proteinExistence type="predicted"/>
<dbReference type="EMBL" id="JAWDJW010001167">
    <property type="protein sequence ID" value="KAK3079401.1"/>
    <property type="molecule type" value="Genomic_DNA"/>
</dbReference>
<dbReference type="Proteomes" id="UP001186974">
    <property type="component" value="Unassembled WGS sequence"/>
</dbReference>
<protein>
    <submittedName>
        <fullName evidence="1">Uncharacterized protein</fullName>
    </submittedName>
</protein>
<evidence type="ECO:0000313" key="2">
    <source>
        <dbReference type="Proteomes" id="UP001186974"/>
    </source>
</evidence>
<keyword evidence="2" id="KW-1185">Reference proteome</keyword>
<feature type="non-terminal residue" evidence="1">
    <location>
        <position position="62"/>
    </location>
</feature>
<evidence type="ECO:0000313" key="1">
    <source>
        <dbReference type="EMBL" id="KAK3079401.1"/>
    </source>
</evidence>
<accession>A0ACC3DS11</accession>
<organism evidence="1 2">
    <name type="scientific">Coniosporium uncinatum</name>
    <dbReference type="NCBI Taxonomy" id="93489"/>
    <lineage>
        <taxon>Eukaryota</taxon>
        <taxon>Fungi</taxon>
        <taxon>Dikarya</taxon>
        <taxon>Ascomycota</taxon>
        <taxon>Pezizomycotina</taxon>
        <taxon>Dothideomycetes</taxon>
        <taxon>Dothideomycetes incertae sedis</taxon>
        <taxon>Coniosporium</taxon>
    </lineage>
</organism>
<name>A0ACC3DS11_9PEZI</name>
<sequence length="62" mass="6681">MGSGDAFEDRKDDVDVDADGGAEQDGDGTGKPAWEGDDGRGLLKVLKAFQMLKAEFDETFKK</sequence>
<gene>
    <name evidence="1" type="ORF">LTS18_004945</name>
</gene>
<comment type="caution">
    <text evidence="1">The sequence shown here is derived from an EMBL/GenBank/DDBJ whole genome shotgun (WGS) entry which is preliminary data.</text>
</comment>
<reference evidence="1" key="1">
    <citation type="submission" date="2024-09" db="EMBL/GenBank/DDBJ databases">
        <title>Black Yeasts Isolated from many extreme environments.</title>
        <authorList>
            <person name="Coleine C."/>
            <person name="Stajich J.E."/>
            <person name="Selbmann L."/>
        </authorList>
    </citation>
    <scope>NUCLEOTIDE SEQUENCE</scope>
    <source>
        <strain evidence="1">CCFEE 5737</strain>
    </source>
</reference>